<dbReference type="AlphaFoldDB" id="G3IBE0"/>
<name>G3IBE0_CRIGR</name>
<gene>
    <name evidence="1" type="ORF">I79_020960</name>
</gene>
<sequence>MRGEEIGLCFATRKRAPGQAGEDRLCLRMGRPPTSHLGHRISLRCACDMGKCCQGFEESMIFGMLDSDGWSPWNTNDQCVTEVTVVR</sequence>
<reference evidence="2" key="1">
    <citation type="journal article" date="2011" name="Nat. Biotechnol.">
        <title>The genomic sequence of the Chinese hamster ovary (CHO)-K1 cell line.</title>
        <authorList>
            <person name="Xu X."/>
            <person name="Nagarajan H."/>
            <person name="Lewis N.E."/>
            <person name="Pan S."/>
            <person name="Cai Z."/>
            <person name="Liu X."/>
            <person name="Chen W."/>
            <person name="Xie M."/>
            <person name="Wang W."/>
            <person name="Hammond S."/>
            <person name="Andersen M.R."/>
            <person name="Neff N."/>
            <person name="Passarelli B."/>
            <person name="Koh W."/>
            <person name="Fan H.C."/>
            <person name="Wang J."/>
            <person name="Gui Y."/>
            <person name="Lee K.H."/>
            <person name="Betenbaugh M.J."/>
            <person name="Quake S.R."/>
            <person name="Famili I."/>
            <person name="Palsson B.O."/>
            <person name="Wang J."/>
        </authorList>
    </citation>
    <scope>NUCLEOTIDE SEQUENCE [LARGE SCALE GENOMIC DNA]</scope>
    <source>
        <strain evidence="2">CHO K1 cell line</strain>
    </source>
</reference>
<proteinExistence type="predicted"/>
<evidence type="ECO:0000313" key="2">
    <source>
        <dbReference type="Proteomes" id="UP000001075"/>
    </source>
</evidence>
<dbReference type="EMBL" id="JH001818">
    <property type="protein sequence ID" value="EGW04186.1"/>
    <property type="molecule type" value="Genomic_DNA"/>
</dbReference>
<organism evidence="1 2">
    <name type="scientific">Cricetulus griseus</name>
    <name type="common">Chinese hamster</name>
    <name type="synonym">Cricetulus barabensis griseus</name>
    <dbReference type="NCBI Taxonomy" id="10029"/>
    <lineage>
        <taxon>Eukaryota</taxon>
        <taxon>Metazoa</taxon>
        <taxon>Chordata</taxon>
        <taxon>Craniata</taxon>
        <taxon>Vertebrata</taxon>
        <taxon>Euteleostomi</taxon>
        <taxon>Mammalia</taxon>
        <taxon>Eutheria</taxon>
        <taxon>Euarchontoglires</taxon>
        <taxon>Glires</taxon>
        <taxon>Rodentia</taxon>
        <taxon>Myomorpha</taxon>
        <taxon>Muroidea</taxon>
        <taxon>Cricetidae</taxon>
        <taxon>Cricetinae</taxon>
        <taxon>Cricetulus</taxon>
    </lineage>
</organism>
<evidence type="ECO:0000313" key="1">
    <source>
        <dbReference type="EMBL" id="EGW04186.1"/>
    </source>
</evidence>
<accession>G3IBE0</accession>
<dbReference type="Proteomes" id="UP000001075">
    <property type="component" value="Unassembled WGS sequence"/>
</dbReference>
<dbReference type="InParanoid" id="G3IBE0"/>
<protein>
    <submittedName>
        <fullName evidence="1">Uncharacterized protein</fullName>
    </submittedName>
</protein>